<evidence type="ECO:0000256" key="14">
    <source>
        <dbReference type="ARBA" id="ARBA00044632"/>
    </source>
</evidence>
<dbReference type="InterPro" id="IPR015887">
    <property type="entry name" value="DNA_glyclase_Znf_dom_DNA_BS"/>
</dbReference>
<keyword evidence="7 15" id="KW-0378">Hydrolase</keyword>
<evidence type="ECO:0000256" key="5">
    <source>
        <dbReference type="ARBA" id="ARBA00022763"/>
    </source>
</evidence>
<keyword evidence="12 15" id="KW-0511">Multifunctional enzyme</keyword>
<dbReference type="STRING" id="1276258.SAPIS_v1c08550"/>
<dbReference type="PATRIC" id="fig|1276258.3.peg.876"/>
<feature type="active site" description="Schiff-base intermediate with DNA" evidence="15">
    <location>
        <position position="2"/>
    </location>
</feature>
<sequence>MPELPEVETVVRLLRQKVKGEKIVNAKILYPNLLKTDISLSAFEVDIKNRVIEDVSRIAKHIIFHLGDMVLISHLRMEGKWFIYDDEVNYNKHLEAIFELESGKKMAYFDTRKFGTFHYQLKESYKELKPISNVGPEPFNPKVDANFLVKTIGKSNKFIKTALLDQTKLSGIGNIYADEILFKAKIHPLNRATSLKANNYEDILVASKEILTKAIELGGSTIDSYQMEDGIDGKFQNELKVHTRKNKPCYICGSTIEKIKVNGRGTYFCKVCQLMI</sequence>
<evidence type="ECO:0000256" key="15">
    <source>
        <dbReference type="HAMAP-Rule" id="MF_00103"/>
    </source>
</evidence>
<dbReference type="Pfam" id="PF01149">
    <property type="entry name" value="Fapy_DNA_glyco"/>
    <property type="match status" value="1"/>
</dbReference>
<dbReference type="GO" id="GO:0034039">
    <property type="term" value="F:8-oxo-7,8-dihydroguanine DNA N-glycosylase activity"/>
    <property type="evidence" value="ECO:0007669"/>
    <property type="project" value="TreeGrafter"/>
</dbReference>
<evidence type="ECO:0000259" key="17">
    <source>
        <dbReference type="PROSITE" id="PS51068"/>
    </source>
</evidence>
<dbReference type="SUPFAM" id="SSF81624">
    <property type="entry name" value="N-terminal domain of MutM-like DNA repair proteins"/>
    <property type="match status" value="1"/>
</dbReference>
<name>V5RLI2_SPIAP</name>
<dbReference type="Proteomes" id="UP000018550">
    <property type="component" value="Chromosome"/>
</dbReference>
<dbReference type="HOGENOM" id="CLU_038423_1_3_14"/>
<dbReference type="InterPro" id="IPR035937">
    <property type="entry name" value="FPG_N"/>
</dbReference>
<dbReference type="PROSITE" id="PS01242">
    <property type="entry name" value="ZF_FPG_1"/>
    <property type="match status" value="1"/>
</dbReference>
<comment type="similarity">
    <text evidence="2 15">Belongs to the FPG family.</text>
</comment>
<comment type="subunit">
    <text evidence="3 15">Monomer.</text>
</comment>
<dbReference type="GO" id="GO:0140078">
    <property type="term" value="F:class I DNA-(apurinic or apyrimidinic site) endonuclease activity"/>
    <property type="evidence" value="ECO:0007669"/>
    <property type="project" value="UniProtKB-EC"/>
</dbReference>
<dbReference type="Gene3D" id="3.20.190.10">
    <property type="entry name" value="MutM-like, N-terminal"/>
    <property type="match status" value="1"/>
</dbReference>
<dbReference type="RefSeq" id="WP_023790049.1">
    <property type="nucleotide sequence ID" value="NC_022998.1"/>
</dbReference>
<dbReference type="SUPFAM" id="SSF57716">
    <property type="entry name" value="Glucocorticoid receptor-like (DNA-binding domain)"/>
    <property type="match status" value="1"/>
</dbReference>
<dbReference type="NCBIfam" id="NF002211">
    <property type="entry name" value="PRK01103.1"/>
    <property type="match status" value="1"/>
</dbReference>
<feature type="domain" description="FPG-type" evidence="16">
    <location>
        <begin position="240"/>
        <end position="274"/>
    </location>
</feature>
<proteinExistence type="inferred from homology"/>
<dbReference type="GO" id="GO:0003684">
    <property type="term" value="F:damaged DNA binding"/>
    <property type="evidence" value="ECO:0007669"/>
    <property type="project" value="InterPro"/>
</dbReference>
<dbReference type="PANTHER" id="PTHR22993">
    <property type="entry name" value="FORMAMIDOPYRIMIDINE-DNA GLYCOSYLASE"/>
    <property type="match status" value="1"/>
</dbReference>
<dbReference type="PROSITE" id="PS51068">
    <property type="entry name" value="FPG_CAT"/>
    <property type="match status" value="1"/>
</dbReference>
<feature type="binding site" evidence="15">
    <location>
        <position position="112"/>
    </location>
    <ligand>
        <name>DNA</name>
        <dbReference type="ChEBI" id="CHEBI:16991"/>
    </ligand>
</feature>
<evidence type="ECO:0000256" key="8">
    <source>
        <dbReference type="ARBA" id="ARBA00022833"/>
    </source>
</evidence>
<feature type="binding site" evidence="15">
    <location>
        <position position="93"/>
    </location>
    <ligand>
        <name>DNA</name>
        <dbReference type="ChEBI" id="CHEBI:16991"/>
    </ligand>
</feature>
<comment type="caution">
    <text evidence="15">Lacks conserved residue(s) required for the propagation of feature annotation.</text>
</comment>
<dbReference type="EMBL" id="CP006682">
    <property type="protein sequence ID" value="AHB36700.1"/>
    <property type="molecule type" value="Genomic_DNA"/>
</dbReference>
<evidence type="ECO:0000256" key="10">
    <source>
        <dbReference type="ARBA" id="ARBA00023204"/>
    </source>
</evidence>
<keyword evidence="13 15" id="KW-0326">Glycosidase</keyword>
<comment type="catalytic activity">
    <reaction evidence="1 15">
        <text>Hydrolysis of DNA containing ring-opened 7-methylguanine residues, releasing 2,6-diamino-4-hydroxy-5-(N-methyl)formamidopyrimidine.</text>
        <dbReference type="EC" id="3.2.2.23"/>
    </reaction>
</comment>
<evidence type="ECO:0000256" key="12">
    <source>
        <dbReference type="ARBA" id="ARBA00023268"/>
    </source>
</evidence>
<feature type="domain" description="Formamidopyrimidine-DNA glycosylase catalytic" evidence="17">
    <location>
        <begin position="2"/>
        <end position="115"/>
    </location>
</feature>
<keyword evidence="9 15" id="KW-0238">DNA-binding</keyword>
<evidence type="ECO:0000256" key="4">
    <source>
        <dbReference type="ARBA" id="ARBA00022723"/>
    </source>
</evidence>
<accession>V5RLI2</accession>
<evidence type="ECO:0000313" key="19">
    <source>
        <dbReference type="Proteomes" id="UP000018550"/>
    </source>
</evidence>
<dbReference type="InterPro" id="IPR015886">
    <property type="entry name" value="H2TH_FPG"/>
</dbReference>
<evidence type="ECO:0000256" key="9">
    <source>
        <dbReference type="ARBA" id="ARBA00023125"/>
    </source>
</evidence>
<dbReference type="InterPro" id="IPR000214">
    <property type="entry name" value="Znf_DNA_glyclase/AP_lyase"/>
</dbReference>
<dbReference type="FunFam" id="1.10.8.50:FF:000003">
    <property type="entry name" value="Formamidopyrimidine-DNA glycosylase"/>
    <property type="match status" value="1"/>
</dbReference>
<reference evidence="18 19" key="1">
    <citation type="journal article" date="2014" name="Genome Announc.">
        <title>Complete Genome Sequence of Spiroplasma apis B31T (ATCC 33834), a Bacterium Associated with May Disease of Honeybees (Apis mellifera).</title>
        <authorList>
            <person name="Ku C."/>
            <person name="Lo W.S."/>
            <person name="Chen L.L."/>
            <person name="Kuo C.H."/>
        </authorList>
    </citation>
    <scope>NUCLEOTIDE SEQUENCE [LARGE SCALE GENOMIC DNA]</scope>
    <source>
        <strain evidence="18">B31</strain>
    </source>
</reference>
<dbReference type="GO" id="GO:0003690">
    <property type="term" value="F:double-stranded DNA binding"/>
    <property type="evidence" value="ECO:0007669"/>
    <property type="project" value="UniProtKB-ARBA"/>
</dbReference>
<organism evidence="18 19">
    <name type="scientific">Spiroplasma apis B31</name>
    <dbReference type="NCBI Taxonomy" id="1276258"/>
    <lineage>
        <taxon>Bacteria</taxon>
        <taxon>Bacillati</taxon>
        <taxon>Mycoplasmatota</taxon>
        <taxon>Mollicutes</taxon>
        <taxon>Entomoplasmatales</taxon>
        <taxon>Spiroplasmataceae</taxon>
        <taxon>Spiroplasma</taxon>
    </lineage>
</organism>
<keyword evidence="10 15" id="KW-0234">DNA repair</keyword>
<dbReference type="eggNOG" id="COG0266">
    <property type="taxonomic scope" value="Bacteria"/>
</dbReference>
<feature type="active site" description="Proton donor; for delta-elimination activity" evidence="15">
    <location>
        <position position="264"/>
    </location>
</feature>
<feature type="active site" description="Proton donor" evidence="15">
    <location>
        <position position="3"/>
    </location>
</feature>
<dbReference type="OrthoDB" id="9800855at2"/>
<keyword evidence="19" id="KW-1185">Reference proteome</keyword>
<dbReference type="SUPFAM" id="SSF46946">
    <property type="entry name" value="S13-like H2TH domain"/>
    <property type="match status" value="1"/>
</dbReference>
<dbReference type="InterPro" id="IPR012319">
    <property type="entry name" value="FPG_cat"/>
</dbReference>
<dbReference type="EC" id="4.2.99.18" evidence="15"/>
<dbReference type="HAMAP" id="MF_00103">
    <property type="entry name" value="Fapy_DNA_glycosyl"/>
    <property type="match status" value="1"/>
</dbReference>
<evidence type="ECO:0000256" key="6">
    <source>
        <dbReference type="ARBA" id="ARBA00022771"/>
    </source>
</evidence>
<dbReference type="AlphaFoldDB" id="V5RLI2"/>
<dbReference type="GO" id="GO:0006284">
    <property type="term" value="P:base-excision repair"/>
    <property type="evidence" value="ECO:0007669"/>
    <property type="project" value="InterPro"/>
</dbReference>
<dbReference type="GO" id="GO:0008270">
    <property type="term" value="F:zinc ion binding"/>
    <property type="evidence" value="ECO:0007669"/>
    <property type="project" value="UniProtKB-UniRule"/>
</dbReference>
<keyword evidence="6 15" id="KW-0863">Zinc-finger</keyword>
<protein>
    <recommendedName>
        <fullName evidence="15">Formamidopyrimidine-DNA glycosylase</fullName>
        <shortName evidence="15">Fapy-DNA glycosylase</shortName>
        <ecNumber evidence="15">3.2.2.23</ecNumber>
    </recommendedName>
    <alternativeName>
        <fullName evidence="15">DNA-(apurinic or apyrimidinic site) lyase MutM</fullName>
        <shortName evidence="15">AP lyase MutM</shortName>
        <ecNumber evidence="15">4.2.99.18</ecNumber>
    </alternativeName>
</protein>
<dbReference type="InterPro" id="IPR020629">
    <property type="entry name" value="FPG_Glyclase"/>
</dbReference>
<evidence type="ECO:0000256" key="2">
    <source>
        <dbReference type="ARBA" id="ARBA00009409"/>
    </source>
</evidence>
<keyword evidence="5 15" id="KW-0227">DNA damage</keyword>
<comment type="catalytic activity">
    <reaction evidence="14 15">
        <text>2'-deoxyribonucleotide-(2'-deoxyribose 5'-phosphate)-2'-deoxyribonucleotide-DNA = a 3'-end 2'-deoxyribonucleotide-(2,3-dehydro-2,3-deoxyribose 5'-phosphate)-DNA + a 5'-end 5'-phospho-2'-deoxyribonucleoside-DNA + H(+)</text>
        <dbReference type="Rhea" id="RHEA:66592"/>
        <dbReference type="Rhea" id="RHEA-COMP:13180"/>
        <dbReference type="Rhea" id="RHEA-COMP:16897"/>
        <dbReference type="Rhea" id="RHEA-COMP:17067"/>
        <dbReference type="ChEBI" id="CHEBI:15378"/>
        <dbReference type="ChEBI" id="CHEBI:136412"/>
        <dbReference type="ChEBI" id="CHEBI:157695"/>
        <dbReference type="ChEBI" id="CHEBI:167181"/>
        <dbReference type="EC" id="4.2.99.18"/>
    </reaction>
</comment>
<dbReference type="SMART" id="SM00898">
    <property type="entry name" value="Fapy_DNA_glyco"/>
    <property type="match status" value="1"/>
</dbReference>
<evidence type="ECO:0000259" key="16">
    <source>
        <dbReference type="PROSITE" id="PS51066"/>
    </source>
</evidence>
<dbReference type="InterPro" id="IPR010663">
    <property type="entry name" value="Znf_FPG/IleRS"/>
</dbReference>
<dbReference type="CDD" id="cd08966">
    <property type="entry name" value="EcFpg-like_N"/>
    <property type="match status" value="1"/>
</dbReference>
<dbReference type="PANTHER" id="PTHR22993:SF9">
    <property type="entry name" value="FORMAMIDOPYRIMIDINE-DNA GLYCOSYLASE"/>
    <property type="match status" value="1"/>
</dbReference>
<evidence type="ECO:0000313" key="18">
    <source>
        <dbReference type="EMBL" id="AHB36700.1"/>
    </source>
</evidence>
<evidence type="ECO:0000256" key="13">
    <source>
        <dbReference type="ARBA" id="ARBA00023295"/>
    </source>
</evidence>
<gene>
    <name evidence="15 18" type="primary">mutM</name>
    <name evidence="15" type="synonym">fpg</name>
    <name evidence="18" type="ORF">SAPIS_v1c08550</name>
</gene>
<dbReference type="EC" id="3.2.2.23" evidence="15"/>
<evidence type="ECO:0000256" key="7">
    <source>
        <dbReference type="ARBA" id="ARBA00022801"/>
    </source>
</evidence>
<dbReference type="Pfam" id="PF06831">
    <property type="entry name" value="H2TH"/>
    <property type="match status" value="1"/>
</dbReference>
<dbReference type="NCBIfam" id="TIGR00577">
    <property type="entry name" value="fpg"/>
    <property type="match status" value="1"/>
</dbReference>
<keyword evidence="4 15" id="KW-0479">Metal-binding</keyword>
<comment type="cofactor">
    <cofactor evidence="15">
        <name>Zn(2+)</name>
        <dbReference type="ChEBI" id="CHEBI:29105"/>
    </cofactor>
    <text evidence="15">Binds 1 zinc ion per subunit.</text>
</comment>
<evidence type="ECO:0000256" key="1">
    <source>
        <dbReference type="ARBA" id="ARBA00001668"/>
    </source>
</evidence>
<dbReference type="InterPro" id="IPR010979">
    <property type="entry name" value="Ribosomal_uS13-like_H2TH"/>
</dbReference>
<comment type="function">
    <text evidence="15">Involved in base excision repair of DNA damaged by oxidation or by mutagenic agents. Acts as DNA glycosylase that recognizes and removes damaged bases. Has a preference for oxidized purines, such as 7,8-dihydro-8-oxoguanine (8-oxoG). Has AP (apurinic/apyrimidinic) lyase activity and introduces nicks in the DNA strand. Cleaves the DNA backbone by beta-delta elimination to generate a single-strand break at the site of the removed base with both 3'- and 5'-phosphates.</text>
</comment>
<dbReference type="KEGG" id="sapi:SAPIS_v1c08550"/>
<dbReference type="PROSITE" id="PS51066">
    <property type="entry name" value="ZF_FPG_2"/>
    <property type="match status" value="1"/>
</dbReference>
<dbReference type="SMART" id="SM01232">
    <property type="entry name" value="H2TH"/>
    <property type="match status" value="1"/>
</dbReference>
<evidence type="ECO:0000256" key="11">
    <source>
        <dbReference type="ARBA" id="ARBA00023239"/>
    </source>
</evidence>
<feature type="active site" description="Proton donor; for beta-elimination activity" evidence="15">
    <location>
        <position position="60"/>
    </location>
</feature>
<keyword evidence="8 15" id="KW-0862">Zinc</keyword>
<dbReference type="Gene3D" id="1.10.8.50">
    <property type="match status" value="1"/>
</dbReference>
<dbReference type="Pfam" id="PF06827">
    <property type="entry name" value="zf-FPG_IleRS"/>
    <property type="match status" value="1"/>
</dbReference>
<keyword evidence="11 15" id="KW-0456">Lyase</keyword>
<evidence type="ECO:0000256" key="3">
    <source>
        <dbReference type="ARBA" id="ARBA00011245"/>
    </source>
</evidence>